<comment type="caution">
    <text evidence="10">The sequence shown here is derived from an EMBL/GenBank/DDBJ whole genome shotgun (WGS) entry which is preliminary data.</text>
</comment>
<feature type="binding site" evidence="5">
    <location>
        <position position="163"/>
    </location>
    <ligand>
        <name>(S)-malate</name>
        <dbReference type="ChEBI" id="CHEBI:15589"/>
    </ligand>
</feature>
<evidence type="ECO:0000256" key="2">
    <source>
        <dbReference type="ARBA" id="ARBA00023002"/>
    </source>
</evidence>
<dbReference type="EMBL" id="JADKCH010000010">
    <property type="protein sequence ID" value="MBK8572951.1"/>
    <property type="molecule type" value="Genomic_DNA"/>
</dbReference>
<dbReference type="PIRSF" id="PIRSF000106">
    <property type="entry name" value="ME"/>
    <property type="match status" value="1"/>
</dbReference>
<sequence length="576" mass="63618">MKTFVLKIDPLTGEDYYEVYVRGRQLLNNAHLNKASAFTKEERLSLGLDGMLRPGIATLESQLDRTYEAFLRKPDDMERYIYLSGLLDRNEVLFYRLLQDHLDEMVPIIYTPTVGQACMQLSHIQRRFRGIYITPENIANIDQIFHGLSQPQVNLIVVTDGERILGLGDLGSDGMGIPVGKVSLYVAAGGVHPGVTLPITLDVGTNNPRLLEDPLYLGIRKPRLRGAEYEELVEKFVLGVKRNFPGALLQWEDFAKQTAFKNLDRYRERILSFNDDIQGTGSTALAALMTAMRIKQSRFQDERYVIVGMGQAGTGIALNILAMLKEEGLSAEDARQRIFAVDMQGLLLEGDPLLEGPQEPLAQRRAWVDGWKLDDPSRIGLEDVIRNAHPTVLIGVTAQPGLFSEAILAETAKHSARPIVLALSNPTHKCECTPEAVWKATDGKGLVATGSPFEPMDWKGHTLQASQCNNMYIFPGVGLGALVCKATRVTDGMFLAASKAISEFVTPEQEAMGLLLPEMKDIRKVSASVAKAVGIEARNAGLGRLLDDDQIGAVVTRAQWVPAYPAYRPGTLRYED</sequence>
<evidence type="ECO:0000256" key="5">
    <source>
        <dbReference type="PIRSR" id="PIRSR000106-2"/>
    </source>
</evidence>
<evidence type="ECO:0000256" key="4">
    <source>
        <dbReference type="PIRSR" id="PIRSR000106-1"/>
    </source>
</evidence>
<dbReference type="InterPro" id="IPR001891">
    <property type="entry name" value="Malic_OxRdtase"/>
</dbReference>
<gene>
    <name evidence="10" type="ORF">IPN91_09965</name>
</gene>
<dbReference type="SUPFAM" id="SSF53223">
    <property type="entry name" value="Aminoacid dehydrogenase-like, N-terminal domain"/>
    <property type="match status" value="1"/>
</dbReference>
<dbReference type="GO" id="GO:0016616">
    <property type="term" value="F:oxidoreductase activity, acting on the CH-OH group of donors, NAD or NADP as acceptor"/>
    <property type="evidence" value="ECO:0007669"/>
    <property type="project" value="InterPro"/>
</dbReference>
<feature type="binding site" evidence="6">
    <location>
        <position position="253"/>
    </location>
    <ligand>
        <name>a divalent metal cation</name>
        <dbReference type="ChEBI" id="CHEBI:60240"/>
    </ligand>
</feature>
<feature type="active site" description="Proton donor" evidence="4">
    <location>
        <position position="110"/>
    </location>
</feature>
<dbReference type="AlphaFoldDB" id="A0A936F2S9"/>
<dbReference type="InterPro" id="IPR046346">
    <property type="entry name" value="Aminoacid_DH-like_N_sf"/>
</dbReference>
<reference evidence="10 11" key="1">
    <citation type="submission" date="2020-10" db="EMBL/GenBank/DDBJ databases">
        <title>Connecting structure to function with the recovery of over 1000 high-quality activated sludge metagenome-assembled genomes encoding full-length rRNA genes using long-read sequencing.</title>
        <authorList>
            <person name="Singleton C.M."/>
            <person name="Petriglieri F."/>
            <person name="Kristensen J.M."/>
            <person name="Kirkegaard R.H."/>
            <person name="Michaelsen T.Y."/>
            <person name="Andersen M.H."/>
            <person name="Karst S.M."/>
            <person name="Dueholm M.S."/>
            <person name="Nielsen P.H."/>
            <person name="Albertsen M."/>
        </authorList>
    </citation>
    <scope>NUCLEOTIDE SEQUENCE [LARGE SCALE GENOMIC DNA]</scope>
    <source>
        <strain evidence="10">OdNE_18-Q3-R46-58_MAXAC.008</strain>
    </source>
</reference>
<dbReference type="Proteomes" id="UP000709959">
    <property type="component" value="Unassembled WGS sequence"/>
</dbReference>
<dbReference type="InterPro" id="IPR012302">
    <property type="entry name" value="Malic_NAD-bd"/>
</dbReference>
<feature type="binding site" evidence="5">
    <location>
        <position position="469"/>
    </location>
    <ligand>
        <name>(S)-malate</name>
        <dbReference type="ChEBI" id="CHEBI:15589"/>
    </ligand>
</feature>
<dbReference type="GO" id="GO:0006108">
    <property type="term" value="P:malate metabolic process"/>
    <property type="evidence" value="ECO:0007669"/>
    <property type="project" value="TreeGrafter"/>
</dbReference>
<evidence type="ECO:0000256" key="3">
    <source>
        <dbReference type="ARBA" id="ARBA00023027"/>
    </source>
</evidence>
<dbReference type="InterPro" id="IPR012301">
    <property type="entry name" value="Malic_N_dom"/>
</dbReference>
<dbReference type="GO" id="GO:0046872">
    <property type="term" value="F:metal ion binding"/>
    <property type="evidence" value="ECO:0007669"/>
    <property type="project" value="UniProtKB-KW"/>
</dbReference>
<proteinExistence type="inferred from homology"/>
<keyword evidence="2" id="KW-0560">Oxidoreductase</keyword>
<feature type="active site" description="Proton acceptor" evidence="4">
    <location>
        <position position="181"/>
    </location>
</feature>
<dbReference type="PRINTS" id="PR00072">
    <property type="entry name" value="MALOXRDTASE"/>
</dbReference>
<dbReference type="Gene3D" id="3.40.50.720">
    <property type="entry name" value="NAD(P)-binding Rossmann-like Domain"/>
    <property type="match status" value="1"/>
</dbReference>
<keyword evidence="3" id="KW-0520">NAD</keyword>
<dbReference type="Pfam" id="PF03949">
    <property type="entry name" value="Malic_M"/>
    <property type="match status" value="1"/>
</dbReference>
<dbReference type="SUPFAM" id="SSF51735">
    <property type="entry name" value="NAD(P)-binding Rossmann-fold domains"/>
    <property type="match status" value="1"/>
</dbReference>
<evidence type="ECO:0000259" key="9">
    <source>
        <dbReference type="SMART" id="SM01274"/>
    </source>
</evidence>
<keyword evidence="6 7" id="KW-0479">Metal-binding</keyword>
<evidence type="ECO:0000313" key="11">
    <source>
        <dbReference type="Proteomes" id="UP000709959"/>
    </source>
</evidence>
<feature type="binding site" evidence="6">
    <location>
        <position position="276"/>
    </location>
    <ligand>
        <name>a divalent metal cation</name>
        <dbReference type="ChEBI" id="CHEBI:60240"/>
    </ligand>
</feature>
<dbReference type="PANTHER" id="PTHR23406:SF34">
    <property type="entry name" value="NAD-DEPENDENT MALIC ENZYME, MITOCHONDRIAL"/>
    <property type="match status" value="1"/>
</dbReference>
<name>A0A936F2S9_9BACT</name>
<comment type="cofactor">
    <cofactor evidence="6">
        <name>Mg(2+)</name>
        <dbReference type="ChEBI" id="CHEBI:18420"/>
    </cofactor>
    <cofactor evidence="6">
        <name>Mn(2+)</name>
        <dbReference type="ChEBI" id="CHEBI:29035"/>
    </cofactor>
    <text evidence="6">Divalent metal cations. Prefers magnesium or manganese.</text>
</comment>
<evidence type="ECO:0000256" key="1">
    <source>
        <dbReference type="ARBA" id="ARBA00008785"/>
    </source>
</evidence>
<dbReference type="PANTHER" id="PTHR23406">
    <property type="entry name" value="MALIC ENZYME-RELATED"/>
    <property type="match status" value="1"/>
</dbReference>
<comment type="similarity">
    <text evidence="1 7">Belongs to the malic enzymes family.</text>
</comment>
<evidence type="ECO:0000259" key="8">
    <source>
        <dbReference type="SMART" id="SM00919"/>
    </source>
</evidence>
<feature type="domain" description="Malic enzyme N-terminal" evidence="9">
    <location>
        <begin position="87"/>
        <end position="267"/>
    </location>
</feature>
<protein>
    <submittedName>
        <fullName evidence="10">NAD-dependent malic enzyme</fullName>
    </submittedName>
</protein>
<dbReference type="GO" id="GO:0051287">
    <property type="term" value="F:NAD binding"/>
    <property type="evidence" value="ECO:0007669"/>
    <property type="project" value="InterPro"/>
</dbReference>
<accession>A0A936F2S9</accession>
<dbReference type="Gene3D" id="3.40.50.10380">
    <property type="entry name" value="Malic enzyme, N-terminal domain"/>
    <property type="match status" value="1"/>
</dbReference>
<evidence type="ECO:0000256" key="7">
    <source>
        <dbReference type="RuleBase" id="RU003427"/>
    </source>
</evidence>
<evidence type="ECO:0000313" key="10">
    <source>
        <dbReference type="EMBL" id="MBK8572951.1"/>
    </source>
</evidence>
<feature type="binding site" evidence="5">
    <location>
        <position position="425"/>
    </location>
    <ligand>
        <name>(S)-malate</name>
        <dbReference type="ChEBI" id="CHEBI:15589"/>
    </ligand>
</feature>
<dbReference type="GO" id="GO:0004470">
    <property type="term" value="F:malic enzyme activity"/>
    <property type="evidence" value="ECO:0007669"/>
    <property type="project" value="InterPro"/>
</dbReference>
<feature type="domain" description="Malic enzyme NAD-binding" evidence="8">
    <location>
        <begin position="277"/>
        <end position="538"/>
    </location>
</feature>
<dbReference type="InterPro" id="IPR036291">
    <property type="entry name" value="NAD(P)-bd_dom_sf"/>
</dbReference>
<evidence type="ECO:0000256" key="6">
    <source>
        <dbReference type="PIRSR" id="PIRSR000106-3"/>
    </source>
</evidence>
<dbReference type="SMART" id="SM00919">
    <property type="entry name" value="Malic_M"/>
    <property type="match status" value="1"/>
</dbReference>
<organism evidence="10 11">
    <name type="scientific">Candidatus Geothrix odensensis</name>
    <dbReference type="NCBI Taxonomy" id="2954440"/>
    <lineage>
        <taxon>Bacteria</taxon>
        <taxon>Pseudomonadati</taxon>
        <taxon>Acidobacteriota</taxon>
        <taxon>Holophagae</taxon>
        <taxon>Holophagales</taxon>
        <taxon>Holophagaceae</taxon>
        <taxon>Geothrix</taxon>
    </lineage>
</organism>
<dbReference type="InterPro" id="IPR037062">
    <property type="entry name" value="Malic_N_dom_sf"/>
</dbReference>
<dbReference type="SMART" id="SM01274">
    <property type="entry name" value="malic"/>
    <property type="match status" value="1"/>
</dbReference>
<feature type="binding site" evidence="6">
    <location>
        <position position="252"/>
    </location>
    <ligand>
        <name>a divalent metal cation</name>
        <dbReference type="ChEBI" id="CHEBI:60240"/>
    </ligand>
</feature>
<dbReference type="NCBIfam" id="NF010052">
    <property type="entry name" value="PRK13529.1"/>
    <property type="match status" value="1"/>
</dbReference>
<dbReference type="Pfam" id="PF00390">
    <property type="entry name" value="malic"/>
    <property type="match status" value="1"/>
</dbReference>